<protein>
    <recommendedName>
        <fullName evidence="5">NERD domain-containing protein</fullName>
    </recommendedName>
</protein>
<keyword evidence="4" id="KW-1185">Reference proteome</keyword>
<comment type="caution">
    <text evidence="3">The sequence shown here is derived from an EMBL/GenBank/DDBJ whole genome shotgun (WGS) entry which is preliminary data.</text>
</comment>
<feature type="compositionally biased region" description="Low complexity" evidence="2">
    <location>
        <begin position="347"/>
        <end position="379"/>
    </location>
</feature>
<feature type="region of interest" description="Disordered" evidence="2">
    <location>
        <begin position="347"/>
        <end position="390"/>
    </location>
</feature>
<dbReference type="EMBL" id="JACHGG010000002">
    <property type="protein sequence ID" value="MBB6059222.1"/>
    <property type="molecule type" value="Genomic_DNA"/>
</dbReference>
<name>A0A7W9T0A4_9BACT</name>
<feature type="coiled-coil region" evidence="1">
    <location>
        <begin position="239"/>
        <end position="347"/>
    </location>
</feature>
<reference evidence="3 4" key="1">
    <citation type="submission" date="2020-08" db="EMBL/GenBank/DDBJ databases">
        <title>Genomic Encyclopedia of Type Strains, Phase IV (KMG-IV): sequencing the most valuable type-strain genomes for metagenomic binning, comparative biology and taxonomic classification.</title>
        <authorList>
            <person name="Goeker M."/>
        </authorList>
    </citation>
    <scope>NUCLEOTIDE SEQUENCE [LARGE SCALE GENOMIC DNA]</scope>
    <source>
        <strain evidence="3 4">DSM 26718</strain>
    </source>
</reference>
<evidence type="ECO:0000313" key="3">
    <source>
        <dbReference type="EMBL" id="MBB6059222.1"/>
    </source>
</evidence>
<dbReference type="RefSeq" id="WP_183402648.1">
    <property type="nucleotide sequence ID" value="NZ_JACHGG010000002.1"/>
</dbReference>
<accession>A0A7W9T0A4</accession>
<sequence length="520" mass="56287">MLHSIPFSAFDDTARQAQYVAAQAALEAEPTAFPTLLLSNFEVEGEVVDALVVRPHSITVLLFVPEGGLLDIPNQQDGAWQLGAYTLHGDEHAANPFEQFLRQQEAVAKWLSTQLAPAQVQPELITGLVLFAGPVQFGPGVETYLRRQPGAENFQLLSEISQLPRRLRQLSNPEIDLPTDVLLSWAQTLALPTPTSYPSDDPEPEGGSYWEEKARQLWRWLGAEDIPHDAPYGSAAEAVAASEQEMHRLEQLSHQVRAELAQQRQEMEAREAERERSIEQLRAQLTHAPGPAAEVAALQARLAAETQEKNRLEEAIRAAQQESAVRNQELDARIQQLSHLIQQLQRQPEPVAAATPAAPVTRPTPAASAPAKPPVRSAAGPPTRPAAGNLLPRDSWRIKWPRVLLVILGIGGIGGAVWGVARFVSTHFAEASAPTRQAPNKEPDAEEETAQAPSLTDIQPDTLLVEDESAPDAAPTPTEQPTPAPPDSTDQGVGPDQSEEVGTDAETTDSAAVDGEIPGR</sequence>
<dbReference type="Proteomes" id="UP000532746">
    <property type="component" value="Unassembled WGS sequence"/>
</dbReference>
<feature type="compositionally biased region" description="Acidic residues" evidence="2">
    <location>
        <begin position="497"/>
        <end position="507"/>
    </location>
</feature>
<proteinExistence type="predicted"/>
<gene>
    <name evidence="3" type="ORF">HNQ93_002068</name>
</gene>
<evidence type="ECO:0000313" key="4">
    <source>
        <dbReference type="Proteomes" id="UP000532746"/>
    </source>
</evidence>
<dbReference type="AlphaFoldDB" id="A0A7W9T0A4"/>
<keyword evidence="1" id="KW-0175">Coiled coil</keyword>
<organism evidence="3 4">
    <name type="scientific">Hymenobacter luteus</name>
    <dbReference type="NCBI Taxonomy" id="1411122"/>
    <lineage>
        <taxon>Bacteria</taxon>
        <taxon>Pseudomonadati</taxon>
        <taxon>Bacteroidota</taxon>
        <taxon>Cytophagia</taxon>
        <taxon>Cytophagales</taxon>
        <taxon>Hymenobacteraceae</taxon>
        <taxon>Hymenobacter</taxon>
    </lineage>
</organism>
<evidence type="ECO:0008006" key="5">
    <source>
        <dbReference type="Google" id="ProtNLM"/>
    </source>
</evidence>
<feature type="region of interest" description="Disordered" evidence="2">
    <location>
        <begin position="432"/>
        <end position="520"/>
    </location>
</feature>
<evidence type="ECO:0000256" key="1">
    <source>
        <dbReference type="SAM" id="Coils"/>
    </source>
</evidence>
<evidence type="ECO:0000256" key="2">
    <source>
        <dbReference type="SAM" id="MobiDB-lite"/>
    </source>
</evidence>